<reference evidence="2 5" key="2">
    <citation type="submission" date="2020-08" db="EMBL/GenBank/DDBJ databases">
        <title>Genomic Encyclopedia of Type Strains, Phase IV (KMG-V): Genome sequencing to study the core and pangenomes of soil and plant-associated prokaryotes.</title>
        <authorList>
            <person name="Whitman W."/>
        </authorList>
    </citation>
    <scope>NUCLEOTIDE SEQUENCE [LARGE SCALE GENOMIC DNA]</scope>
    <source>
        <strain evidence="2 5">SEMIA 4013</strain>
    </source>
</reference>
<organism evidence="2 5">
    <name type="scientific">Paraburkholderia fungorum</name>
    <dbReference type="NCBI Taxonomy" id="134537"/>
    <lineage>
        <taxon>Bacteria</taxon>
        <taxon>Pseudomonadati</taxon>
        <taxon>Pseudomonadota</taxon>
        <taxon>Betaproteobacteria</taxon>
        <taxon>Burkholderiales</taxon>
        <taxon>Burkholderiaceae</taxon>
        <taxon>Paraburkholderia</taxon>
    </lineage>
</organism>
<evidence type="ECO:0000313" key="1">
    <source>
        <dbReference type="EMBL" id="AJZ62963.1"/>
    </source>
</evidence>
<dbReference type="GeneID" id="66519951"/>
<evidence type="ECO:0000313" key="5">
    <source>
        <dbReference type="Proteomes" id="UP000518681"/>
    </source>
</evidence>
<dbReference type="Proteomes" id="UP001246473">
    <property type="component" value="Unassembled WGS sequence"/>
</dbReference>
<proteinExistence type="predicted"/>
<reference evidence="3" key="3">
    <citation type="submission" date="2022-08" db="EMBL/GenBank/DDBJ databases">
        <authorList>
            <person name="Kim S.-J."/>
        </authorList>
    </citation>
    <scope>NUCLEOTIDE SEQUENCE</scope>
    <source>
        <strain evidence="3">KJ</strain>
    </source>
</reference>
<dbReference type="RefSeq" id="WP_028195068.1">
    <property type="nucleotide sequence ID" value="NZ_CADFGE010000008.1"/>
</dbReference>
<dbReference type="KEGG" id="bfn:OI25_6174"/>
<evidence type="ECO:0000313" key="2">
    <source>
        <dbReference type="EMBL" id="MBB6200759.1"/>
    </source>
</evidence>
<reference evidence="1 4" key="1">
    <citation type="journal article" date="2015" name="Genome Announc.">
        <title>Complete genome sequences for 59 burkholderia isolates, both pathogenic and near neighbor.</title>
        <authorList>
            <person name="Johnson S.L."/>
            <person name="Bishop-Lilly K.A."/>
            <person name="Ladner J.T."/>
            <person name="Daligault H.E."/>
            <person name="Davenport K.W."/>
            <person name="Jaissle J."/>
            <person name="Frey K.G."/>
            <person name="Koroleva G.I."/>
            <person name="Bruce D.C."/>
            <person name="Coyne S.R."/>
            <person name="Broomall S.M."/>
            <person name="Li P.E."/>
            <person name="Teshima H."/>
            <person name="Gibbons H.S."/>
            <person name="Palacios G.F."/>
            <person name="Rosenzweig C.N."/>
            <person name="Redden C.L."/>
            <person name="Xu Y."/>
            <person name="Minogue T.D."/>
            <person name="Chain P.S."/>
        </authorList>
    </citation>
    <scope>NUCLEOTIDE SEQUENCE [LARGE SCALE GENOMIC DNA]</scope>
    <source>
        <strain evidence="1 4">ATCC BAA-463</strain>
    </source>
</reference>
<dbReference type="EMBL" id="JACIIK010000003">
    <property type="protein sequence ID" value="MBB6200759.1"/>
    <property type="molecule type" value="Genomic_DNA"/>
</dbReference>
<dbReference type="AlphaFoldDB" id="A0AAJ3SIS7"/>
<name>A0AAJ3SIS7_9BURK</name>
<gene>
    <name evidence="2" type="ORF">GGD69_001608</name>
    <name evidence="1" type="ORF">OI25_6174</name>
    <name evidence="3" type="ORF">ParKJ_37995</name>
</gene>
<evidence type="ECO:0000313" key="3">
    <source>
        <dbReference type="EMBL" id="MDT8843232.1"/>
    </source>
</evidence>
<dbReference type="EMBL" id="JANSLM010000022">
    <property type="protein sequence ID" value="MDT8843232.1"/>
    <property type="molecule type" value="Genomic_DNA"/>
</dbReference>
<protein>
    <submittedName>
        <fullName evidence="2">Uncharacterized protein</fullName>
    </submittedName>
</protein>
<accession>A0AAJ3SIS7</accession>
<dbReference type="Proteomes" id="UP000032614">
    <property type="component" value="Chromosome 2"/>
</dbReference>
<dbReference type="EMBL" id="CP010027">
    <property type="protein sequence ID" value="AJZ62963.1"/>
    <property type="molecule type" value="Genomic_DNA"/>
</dbReference>
<sequence length="94" mass="9616">MSSLMIRDLSRTRELDRHAMSAVAGGTGASVPGVPSMSGLGGIANVSVKIDQNLTQVQTVNVAAFNDIGMVGANVVPFHLNVSPSLSGANYAFA</sequence>
<evidence type="ECO:0000313" key="4">
    <source>
        <dbReference type="Proteomes" id="UP000032614"/>
    </source>
</evidence>
<dbReference type="Proteomes" id="UP000518681">
    <property type="component" value="Unassembled WGS sequence"/>
</dbReference>